<evidence type="ECO:0000313" key="2">
    <source>
        <dbReference type="Proteomes" id="UP000014155"/>
    </source>
</evidence>
<dbReference type="STRING" id="1195236.CTER_5199"/>
<keyword evidence="2" id="KW-1185">Reference proteome</keyword>
<dbReference type="EMBL" id="AORV01000070">
    <property type="protein sequence ID" value="EMS69231.1"/>
    <property type="molecule type" value="Genomic_DNA"/>
</dbReference>
<dbReference type="PATRIC" id="fig|1195236.3.peg.5337"/>
<dbReference type="Proteomes" id="UP000014155">
    <property type="component" value="Unassembled WGS sequence"/>
</dbReference>
<evidence type="ECO:0000313" key="1">
    <source>
        <dbReference type="EMBL" id="EMS69231.1"/>
    </source>
</evidence>
<accession>S0FHA9</accession>
<name>S0FHA9_RUMCE</name>
<dbReference type="AlphaFoldDB" id="S0FHA9"/>
<comment type="caution">
    <text evidence="1">The sequence shown here is derived from an EMBL/GenBank/DDBJ whole genome shotgun (WGS) entry which is preliminary data.</text>
</comment>
<gene>
    <name evidence="1" type="ORF">CTER_5199</name>
</gene>
<protein>
    <submittedName>
        <fullName evidence="1">Uncharacterized protein</fullName>
    </submittedName>
</protein>
<dbReference type="RefSeq" id="WP_004630718.1">
    <property type="nucleotide sequence ID" value="NZ_AORV01000070.1"/>
</dbReference>
<sequence>MQTHNWDIVPGNAVGKFNLGVDIQELKRSIDFNYTEHVDKDVIILKNEIIEFTTNLIRNEYKLVQIALMNNFPSKFLGKIGIGSKLSDFKDILEYYFDEEMLNNYHMYYFVSSKYPGISFITEKPWDENTQVVRITIENPN</sequence>
<reference evidence="1 2" key="1">
    <citation type="journal article" date="2013" name="Genome Announc.">
        <title>Draft Genome Sequence of the Cellulolytic, Mesophilic, Anaerobic Bacterium Clostridium termitidis Strain CT1112 (DSM 5398).</title>
        <authorList>
            <person name="Lal S."/>
            <person name="Ramachandran U."/>
            <person name="Zhang X."/>
            <person name="Munir R."/>
            <person name="Sparling R."/>
            <person name="Levin D.B."/>
        </authorList>
    </citation>
    <scope>NUCLEOTIDE SEQUENCE [LARGE SCALE GENOMIC DNA]</scope>
    <source>
        <strain evidence="1 2">CT1112</strain>
    </source>
</reference>
<organism evidence="1 2">
    <name type="scientific">Ruminiclostridium cellobioparum subsp. termitidis CT1112</name>
    <dbReference type="NCBI Taxonomy" id="1195236"/>
    <lineage>
        <taxon>Bacteria</taxon>
        <taxon>Bacillati</taxon>
        <taxon>Bacillota</taxon>
        <taxon>Clostridia</taxon>
        <taxon>Eubacteriales</taxon>
        <taxon>Oscillospiraceae</taxon>
        <taxon>Ruminiclostridium</taxon>
    </lineage>
</organism>
<proteinExistence type="predicted"/>